<evidence type="ECO:0000313" key="1">
    <source>
        <dbReference type="EMBL" id="GIY44346.1"/>
    </source>
</evidence>
<evidence type="ECO:0000313" key="2">
    <source>
        <dbReference type="Proteomes" id="UP001054945"/>
    </source>
</evidence>
<accession>A0AAV4TFZ5</accession>
<dbReference type="EMBL" id="BPLR01011129">
    <property type="protein sequence ID" value="GIY44346.1"/>
    <property type="molecule type" value="Genomic_DNA"/>
</dbReference>
<sequence length="166" mass="19029">MKAAVKPHQTVTLGCCKGTSTNACGFSVVHSARERVGVNSARERVGVNSSREREMRFICPKHSVKPIVLLFHLIEYQIRKTSARVEVRRFQFLLMLQLVWIPFQSYSQCFPDTAVRHSCLPSKTSRALHSHVQQSPTWIAPFAPLSWQQQRLLKDVHFFDVTPKNL</sequence>
<comment type="caution">
    <text evidence="1">The sequence shown here is derived from an EMBL/GenBank/DDBJ whole genome shotgun (WGS) entry which is preliminary data.</text>
</comment>
<dbReference type="Proteomes" id="UP001054945">
    <property type="component" value="Unassembled WGS sequence"/>
</dbReference>
<name>A0AAV4TFZ5_CAEEX</name>
<protein>
    <submittedName>
        <fullName evidence="1">Uncharacterized protein</fullName>
    </submittedName>
</protein>
<reference evidence="1 2" key="1">
    <citation type="submission" date="2021-06" db="EMBL/GenBank/DDBJ databases">
        <title>Caerostris extrusa draft genome.</title>
        <authorList>
            <person name="Kono N."/>
            <person name="Arakawa K."/>
        </authorList>
    </citation>
    <scope>NUCLEOTIDE SEQUENCE [LARGE SCALE GENOMIC DNA]</scope>
</reference>
<dbReference type="AlphaFoldDB" id="A0AAV4TFZ5"/>
<proteinExistence type="predicted"/>
<organism evidence="1 2">
    <name type="scientific">Caerostris extrusa</name>
    <name type="common">Bark spider</name>
    <name type="synonym">Caerostris bankana</name>
    <dbReference type="NCBI Taxonomy" id="172846"/>
    <lineage>
        <taxon>Eukaryota</taxon>
        <taxon>Metazoa</taxon>
        <taxon>Ecdysozoa</taxon>
        <taxon>Arthropoda</taxon>
        <taxon>Chelicerata</taxon>
        <taxon>Arachnida</taxon>
        <taxon>Araneae</taxon>
        <taxon>Araneomorphae</taxon>
        <taxon>Entelegynae</taxon>
        <taxon>Araneoidea</taxon>
        <taxon>Araneidae</taxon>
        <taxon>Caerostris</taxon>
    </lineage>
</organism>
<gene>
    <name evidence="1" type="ORF">CEXT_162941</name>
</gene>
<keyword evidence="2" id="KW-1185">Reference proteome</keyword>